<evidence type="ECO:0000256" key="1">
    <source>
        <dbReference type="SAM" id="Phobius"/>
    </source>
</evidence>
<keyword evidence="1" id="KW-0812">Transmembrane</keyword>
<dbReference type="EMBL" id="WMBQ01000001">
    <property type="protein sequence ID" value="MTD93815.1"/>
    <property type="molecule type" value="Genomic_DNA"/>
</dbReference>
<feature type="domain" description="YdbS-like PH" evidence="2">
    <location>
        <begin position="73"/>
        <end position="148"/>
    </location>
</feature>
<dbReference type="PANTHER" id="PTHR37938:SF1">
    <property type="entry name" value="BLL0215 PROTEIN"/>
    <property type="match status" value="1"/>
</dbReference>
<name>A0A6I3KE66_9HYPH</name>
<keyword evidence="1" id="KW-1133">Transmembrane helix</keyword>
<proteinExistence type="predicted"/>
<gene>
    <name evidence="3" type="ORF">GIW81_05645</name>
</gene>
<sequence length="155" mass="17569">MSYVQRVLQPGEQVRQMSSIHWIGYWPGAAVALLAVAACWLSDTRLLPGIWRYTAYALALVAVALLIQQWLRWWITEIAVTDRRVIYKKGLIRRQTNEMNMDKVESVQIDQSILGRMLDYGDVTILGTGEGLETLRTIANPIELRNSITGTTHKA</sequence>
<reference evidence="3 4" key="1">
    <citation type="submission" date="2019-11" db="EMBL/GenBank/DDBJ databases">
        <title>Identification of a novel strain.</title>
        <authorList>
            <person name="Xu Q."/>
            <person name="Wang G."/>
        </authorList>
    </citation>
    <scope>NUCLEOTIDE SEQUENCE [LARGE SCALE GENOMIC DNA]</scope>
    <source>
        <strain evidence="4">xq</strain>
    </source>
</reference>
<protein>
    <submittedName>
        <fullName evidence="3">PH domain-containing protein</fullName>
    </submittedName>
</protein>
<evidence type="ECO:0000259" key="2">
    <source>
        <dbReference type="Pfam" id="PF03703"/>
    </source>
</evidence>
<dbReference type="InterPro" id="IPR005182">
    <property type="entry name" value="YdbS-like_PH"/>
</dbReference>
<keyword evidence="1" id="KW-0472">Membrane</keyword>
<evidence type="ECO:0000313" key="4">
    <source>
        <dbReference type="Proteomes" id="UP000440694"/>
    </source>
</evidence>
<keyword evidence="4" id="KW-1185">Reference proteome</keyword>
<accession>A0A6I3KE66</accession>
<dbReference type="Proteomes" id="UP000440694">
    <property type="component" value="Unassembled WGS sequence"/>
</dbReference>
<dbReference type="PANTHER" id="PTHR37938">
    <property type="entry name" value="BLL0215 PROTEIN"/>
    <property type="match status" value="1"/>
</dbReference>
<evidence type="ECO:0000313" key="3">
    <source>
        <dbReference type="EMBL" id="MTD93815.1"/>
    </source>
</evidence>
<organism evidence="3 4">
    <name type="scientific">Hyphomicrobium album</name>
    <dbReference type="NCBI Taxonomy" id="2665159"/>
    <lineage>
        <taxon>Bacteria</taxon>
        <taxon>Pseudomonadati</taxon>
        <taxon>Pseudomonadota</taxon>
        <taxon>Alphaproteobacteria</taxon>
        <taxon>Hyphomicrobiales</taxon>
        <taxon>Hyphomicrobiaceae</taxon>
        <taxon>Hyphomicrobium</taxon>
    </lineage>
</organism>
<comment type="caution">
    <text evidence="3">The sequence shown here is derived from an EMBL/GenBank/DDBJ whole genome shotgun (WGS) entry which is preliminary data.</text>
</comment>
<dbReference type="Pfam" id="PF03703">
    <property type="entry name" value="bPH_2"/>
    <property type="match status" value="1"/>
</dbReference>
<feature type="transmembrane region" description="Helical" evidence="1">
    <location>
        <begin position="53"/>
        <end position="75"/>
    </location>
</feature>
<dbReference type="AlphaFoldDB" id="A0A6I3KE66"/>
<dbReference type="RefSeq" id="WP_154738318.1">
    <property type="nucleotide sequence ID" value="NZ_WMBQ01000001.1"/>
</dbReference>
<feature type="transmembrane region" description="Helical" evidence="1">
    <location>
        <begin position="20"/>
        <end position="41"/>
    </location>
</feature>